<dbReference type="InterPro" id="IPR021283">
    <property type="entry name" value="Phage_Wedge1"/>
</dbReference>
<dbReference type="EMBL" id="LAZR01030468">
    <property type="protein sequence ID" value="KKL56512.1"/>
    <property type="molecule type" value="Genomic_DNA"/>
</dbReference>
<proteinExistence type="predicted"/>
<comment type="caution">
    <text evidence="2">The sequence shown here is derived from an EMBL/GenBank/DDBJ whole genome shotgun (WGS) entry which is preliminary data.</text>
</comment>
<accession>A0A0F9FZE7</accession>
<sequence length="218" mass="23325">MTIPITQITDHQTQAKARLPGFLANATNFKAFLDVLINPYQDIENLFIQLLNEVSLDTAVGVQLDVVGRILNTSRTSSTEPDEEYRTRLRGAAATLARSGEVETLITVWNEIWQAVKTIVTEYQPATIELAAEVTTDTPSLDAAALATIEEAMAGGVQLIPLIVESNAFLWGSVDDVDGSGDLPDDPDHGWGTEADADGNGDITPGDGKGGNFARVIT</sequence>
<protein>
    <submittedName>
        <fullName evidence="2">Uncharacterized protein</fullName>
    </submittedName>
</protein>
<reference evidence="2" key="1">
    <citation type="journal article" date="2015" name="Nature">
        <title>Complex archaea that bridge the gap between prokaryotes and eukaryotes.</title>
        <authorList>
            <person name="Spang A."/>
            <person name="Saw J.H."/>
            <person name="Jorgensen S.L."/>
            <person name="Zaremba-Niedzwiedzka K."/>
            <person name="Martijn J."/>
            <person name="Lind A.E."/>
            <person name="van Eijk R."/>
            <person name="Schleper C."/>
            <person name="Guy L."/>
            <person name="Ettema T.J."/>
        </authorList>
    </citation>
    <scope>NUCLEOTIDE SEQUENCE</scope>
</reference>
<organism evidence="2">
    <name type="scientific">marine sediment metagenome</name>
    <dbReference type="NCBI Taxonomy" id="412755"/>
    <lineage>
        <taxon>unclassified sequences</taxon>
        <taxon>metagenomes</taxon>
        <taxon>ecological metagenomes</taxon>
    </lineage>
</organism>
<gene>
    <name evidence="2" type="ORF">LCGC14_2244670</name>
</gene>
<evidence type="ECO:0000313" key="2">
    <source>
        <dbReference type="EMBL" id="KKL56512.1"/>
    </source>
</evidence>
<dbReference type="AlphaFoldDB" id="A0A0F9FZE7"/>
<dbReference type="Pfam" id="PF11041">
    <property type="entry name" value="Phage_Wedge1"/>
    <property type="match status" value="1"/>
</dbReference>
<evidence type="ECO:0000256" key="1">
    <source>
        <dbReference type="SAM" id="MobiDB-lite"/>
    </source>
</evidence>
<feature type="region of interest" description="Disordered" evidence="1">
    <location>
        <begin position="179"/>
        <end position="218"/>
    </location>
</feature>
<name>A0A0F9FZE7_9ZZZZ</name>